<keyword evidence="4" id="KW-1185">Reference proteome</keyword>
<gene>
    <name evidence="3" type="ORF">RM609_04555</name>
</gene>
<evidence type="ECO:0000259" key="2">
    <source>
        <dbReference type="Pfam" id="PF01526"/>
    </source>
</evidence>
<evidence type="ECO:0000313" key="4">
    <source>
        <dbReference type="Proteomes" id="UP001180531"/>
    </source>
</evidence>
<protein>
    <submittedName>
        <fullName evidence="3">Tn3 family transposase</fullName>
    </submittedName>
</protein>
<evidence type="ECO:0000313" key="3">
    <source>
        <dbReference type="EMBL" id="MDT0448356.1"/>
    </source>
</evidence>
<comment type="caution">
    <text evidence="3">The sequence shown here is derived from an EMBL/GenBank/DDBJ whole genome shotgun (WGS) entry which is preliminary data.</text>
</comment>
<name>A0ABU2SHA2_9ACTN</name>
<proteinExistence type="predicted"/>
<accession>A0ABU2SHA2</accession>
<dbReference type="Pfam" id="PF01526">
    <property type="entry name" value="DDE_Tnp_Tn3"/>
    <property type="match status" value="1"/>
</dbReference>
<dbReference type="InterPro" id="IPR002513">
    <property type="entry name" value="Tn3_Tnp_DDE_dom"/>
</dbReference>
<evidence type="ECO:0000256" key="1">
    <source>
        <dbReference type="SAM" id="MobiDB-lite"/>
    </source>
</evidence>
<dbReference type="EMBL" id="JAVRFI010000002">
    <property type="protein sequence ID" value="MDT0448356.1"/>
    <property type="molecule type" value="Genomic_DNA"/>
</dbReference>
<organism evidence="3 4">
    <name type="scientific">Streptomyces hesseae</name>
    <dbReference type="NCBI Taxonomy" id="3075519"/>
    <lineage>
        <taxon>Bacteria</taxon>
        <taxon>Bacillati</taxon>
        <taxon>Actinomycetota</taxon>
        <taxon>Actinomycetes</taxon>
        <taxon>Kitasatosporales</taxon>
        <taxon>Streptomycetaceae</taxon>
        <taxon>Streptomyces</taxon>
    </lineage>
</organism>
<dbReference type="Proteomes" id="UP001180531">
    <property type="component" value="Unassembled WGS sequence"/>
</dbReference>
<feature type="region of interest" description="Disordered" evidence="1">
    <location>
        <begin position="68"/>
        <end position="87"/>
    </location>
</feature>
<feature type="domain" description="Tn3 transposase DDE" evidence="2">
    <location>
        <begin position="1"/>
        <end position="81"/>
    </location>
</feature>
<reference evidence="3" key="1">
    <citation type="submission" date="2024-05" db="EMBL/GenBank/DDBJ databases">
        <title>30 novel species of actinomycetes from the DSMZ collection.</title>
        <authorList>
            <person name="Nouioui I."/>
        </authorList>
    </citation>
    <scope>NUCLEOTIDE SEQUENCE</scope>
    <source>
        <strain evidence="3">DSM 40473</strain>
    </source>
</reference>
<sequence length="98" mass="10627">MLIANATNLGLVRMAEACSISYDILAWTQEWYLREETLAAANVAVVNYHHRLPLTRAFGGGTLSSSDGQRFPVKGKSTTARAPGIGAGQRYPLLFCGR</sequence>
<dbReference type="RefSeq" id="WP_311608092.1">
    <property type="nucleotide sequence ID" value="NZ_JAVRFI010000002.1"/>
</dbReference>